<dbReference type="Gene3D" id="2.60.450.10">
    <property type="entry name" value="Lipopolysaccharide (LPS) transport protein A like domain"/>
    <property type="match status" value="1"/>
</dbReference>
<evidence type="ECO:0000256" key="2">
    <source>
        <dbReference type="ARBA" id="ARBA00022729"/>
    </source>
</evidence>
<accession>A0ABX8WPK3</accession>
<dbReference type="Proteomes" id="UP000824755">
    <property type="component" value="Chromosome"/>
</dbReference>
<gene>
    <name evidence="5" type="primary">lptA</name>
    <name evidence="5" type="ORF">H8L67_08445</name>
</gene>
<name>A0ABX8WPK3_9GAMM</name>
<feature type="domain" description="Organic solvent tolerance-like N-terminal" evidence="4">
    <location>
        <begin position="34"/>
        <end position="142"/>
    </location>
</feature>
<evidence type="ECO:0000256" key="1">
    <source>
        <dbReference type="ARBA" id="ARBA00022448"/>
    </source>
</evidence>
<evidence type="ECO:0000313" key="5">
    <source>
        <dbReference type="EMBL" id="QYR52609.1"/>
    </source>
</evidence>
<dbReference type="NCBIfam" id="TIGR03002">
    <property type="entry name" value="outer_YhbN_LptA"/>
    <property type="match status" value="1"/>
</dbReference>
<organism evidence="5 6">
    <name type="scientific">Lysobacter soyae</name>
    <dbReference type="NCBI Taxonomy" id="2764185"/>
    <lineage>
        <taxon>Bacteria</taxon>
        <taxon>Pseudomonadati</taxon>
        <taxon>Pseudomonadota</taxon>
        <taxon>Gammaproteobacteria</taxon>
        <taxon>Lysobacterales</taxon>
        <taxon>Lysobacteraceae</taxon>
        <taxon>Lysobacter</taxon>
    </lineage>
</organism>
<keyword evidence="1" id="KW-0813">Transport</keyword>
<evidence type="ECO:0000256" key="3">
    <source>
        <dbReference type="ARBA" id="ARBA00022764"/>
    </source>
</evidence>
<dbReference type="Pfam" id="PF03968">
    <property type="entry name" value="LptD_N"/>
    <property type="match status" value="1"/>
</dbReference>
<keyword evidence="6" id="KW-1185">Reference proteome</keyword>
<reference evidence="5 6" key="1">
    <citation type="submission" date="2021-08" db="EMBL/GenBank/DDBJ databases">
        <title>Lysobacter sp. strain CJ11 Genome sequencing and assembly.</title>
        <authorList>
            <person name="Kim I."/>
        </authorList>
    </citation>
    <scope>NUCLEOTIDE SEQUENCE [LARGE SCALE GENOMIC DNA]</scope>
    <source>
        <strain evidence="5 6">CJ11</strain>
    </source>
</reference>
<protein>
    <submittedName>
        <fullName evidence="5">Lipopolysaccharide transport periplasmic protein LptA</fullName>
    </submittedName>
</protein>
<dbReference type="InterPro" id="IPR005653">
    <property type="entry name" value="OstA-like_N"/>
</dbReference>
<dbReference type="RefSeq" id="WP_220379394.1">
    <property type="nucleotide sequence ID" value="NZ_CP080544.1"/>
</dbReference>
<keyword evidence="2" id="KW-0732">Signal</keyword>
<evidence type="ECO:0000259" key="4">
    <source>
        <dbReference type="Pfam" id="PF03968"/>
    </source>
</evidence>
<dbReference type="PANTHER" id="PTHR36504:SF1">
    <property type="entry name" value="LIPOPOLYSACCHARIDE EXPORT SYSTEM PROTEIN LPTA"/>
    <property type="match status" value="1"/>
</dbReference>
<evidence type="ECO:0000313" key="6">
    <source>
        <dbReference type="Proteomes" id="UP000824755"/>
    </source>
</evidence>
<sequence>MSPAKRLIGAVAVAVLFVGGAHARSSDRKAPMNIEASTQQCILGASMTCTLTGNVIITQGTLKVNAARAVITQANGRPQRGQLSGGVTVSQELDDGTPMSSKSANADYDFVNEVITLSGNVTVTQPRGSMSGSRIVYNTKSGHVNSGGDGTRVKMVIMPKG</sequence>
<dbReference type="EMBL" id="CP080544">
    <property type="protein sequence ID" value="QYR52609.1"/>
    <property type="molecule type" value="Genomic_DNA"/>
</dbReference>
<proteinExistence type="predicted"/>
<dbReference type="InterPro" id="IPR052037">
    <property type="entry name" value="LPS_export_LptA"/>
</dbReference>
<dbReference type="InterPro" id="IPR014340">
    <property type="entry name" value="LptA"/>
</dbReference>
<keyword evidence="3" id="KW-0574">Periplasm</keyword>
<dbReference type="PANTHER" id="PTHR36504">
    <property type="entry name" value="LIPOPOLYSACCHARIDE EXPORT SYSTEM PROTEIN LPTA"/>
    <property type="match status" value="1"/>
</dbReference>